<dbReference type="STRING" id="1075402.AN216_11600"/>
<organism evidence="2 3">
    <name type="scientific">Streptomyces oceani</name>
    <dbReference type="NCBI Taxonomy" id="1075402"/>
    <lineage>
        <taxon>Bacteria</taxon>
        <taxon>Bacillati</taxon>
        <taxon>Actinomycetota</taxon>
        <taxon>Actinomycetes</taxon>
        <taxon>Kitasatosporales</taxon>
        <taxon>Streptomycetaceae</taxon>
        <taxon>Streptomyces</taxon>
    </lineage>
</organism>
<evidence type="ECO:0000256" key="1">
    <source>
        <dbReference type="SAM" id="MobiDB-lite"/>
    </source>
</evidence>
<gene>
    <name evidence="2" type="ORF">AN216_11600</name>
</gene>
<dbReference type="AlphaFoldDB" id="A0A1E7KHU8"/>
<name>A0A1E7KHU8_9ACTN</name>
<evidence type="ECO:0000313" key="2">
    <source>
        <dbReference type="EMBL" id="OEV03527.1"/>
    </source>
</evidence>
<protein>
    <submittedName>
        <fullName evidence="2">Uncharacterized protein</fullName>
    </submittedName>
</protein>
<dbReference type="PATRIC" id="fig|1075402.3.peg.5012"/>
<keyword evidence="3" id="KW-1185">Reference proteome</keyword>
<feature type="region of interest" description="Disordered" evidence="1">
    <location>
        <begin position="1"/>
        <end position="21"/>
    </location>
</feature>
<sequence>MGRTGAGWPGRAHDEVSAELPDEDLADDLGETLEQYVEGSKPRCEEAEYLELLREAMERFDRER</sequence>
<reference evidence="2 3" key="1">
    <citation type="journal article" date="2016" name="Front. Microbiol.">
        <title>Comparative Genomics Analysis of Streptomyces Species Reveals Their Adaptation to the Marine Environment and Their Diversity at the Genomic Level.</title>
        <authorList>
            <person name="Tian X."/>
            <person name="Zhang Z."/>
            <person name="Yang T."/>
            <person name="Chen M."/>
            <person name="Li J."/>
            <person name="Chen F."/>
            <person name="Yang J."/>
            <person name="Li W."/>
            <person name="Zhang B."/>
            <person name="Zhang Z."/>
            <person name="Wu J."/>
            <person name="Zhang C."/>
            <person name="Long L."/>
            <person name="Xiao J."/>
        </authorList>
    </citation>
    <scope>NUCLEOTIDE SEQUENCE [LARGE SCALE GENOMIC DNA]</scope>
    <source>
        <strain evidence="2 3">SCSIO 02100</strain>
    </source>
</reference>
<comment type="caution">
    <text evidence="2">The sequence shown here is derived from an EMBL/GenBank/DDBJ whole genome shotgun (WGS) entry which is preliminary data.</text>
</comment>
<dbReference type="EMBL" id="LJGU01000119">
    <property type="protein sequence ID" value="OEV03527.1"/>
    <property type="molecule type" value="Genomic_DNA"/>
</dbReference>
<proteinExistence type="predicted"/>
<accession>A0A1E7KHU8</accession>
<evidence type="ECO:0000313" key="3">
    <source>
        <dbReference type="Proteomes" id="UP000176101"/>
    </source>
</evidence>
<dbReference type="Proteomes" id="UP000176101">
    <property type="component" value="Unassembled WGS sequence"/>
</dbReference>